<dbReference type="AlphaFoldDB" id="A0A0C6FG26"/>
<proteinExistence type="predicted"/>
<reference evidence="2" key="2">
    <citation type="submission" date="2015-01" db="EMBL/GenBank/DDBJ databases">
        <title>Complete genome sequence of Methylobacterium aquaticum strain 22A.</title>
        <authorList>
            <person name="Tani A."/>
            <person name="Ogura Y."/>
            <person name="Hayashi T."/>
        </authorList>
    </citation>
    <scope>NUCLEOTIDE SEQUENCE [LARGE SCALE GENOMIC DNA]</scope>
    <source>
        <strain evidence="2">MA-22A</strain>
    </source>
</reference>
<dbReference type="PATRIC" id="fig|270351.10.peg.529"/>
<gene>
    <name evidence="1" type="ORF">Maq22A_c02700</name>
</gene>
<dbReference type="EMBL" id="AP014704">
    <property type="protein sequence ID" value="BAQ44004.1"/>
    <property type="molecule type" value="Genomic_DNA"/>
</dbReference>
<reference evidence="1 2" key="1">
    <citation type="journal article" date="2015" name="Genome Announc.">
        <title>Complete Genome Sequence of Methylobacterium aquaticum Strain 22A, Isolated from Racomitrium japonicum Moss.</title>
        <authorList>
            <person name="Tani A."/>
            <person name="Ogura Y."/>
            <person name="Hayashi T."/>
            <person name="Kimbara K."/>
        </authorList>
    </citation>
    <scope>NUCLEOTIDE SEQUENCE [LARGE SCALE GENOMIC DNA]</scope>
    <source>
        <strain evidence="1 2">MA-22A</strain>
    </source>
</reference>
<accession>A0A0C6FG26</accession>
<name>A0A0C6FG26_9HYPH</name>
<protein>
    <submittedName>
        <fullName evidence="1">Uncharacterized protein</fullName>
    </submittedName>
</protein>
<evidence type="ECO:0000313" key="2">
    <source>
        <dbReference type="Proteomes" id="UP000061432"/>
    </source>
</evidence>
<evidence type="ECO:0000313" key="1">
    <source>
        <dbReference type="EMBL" id="BAQ44004.1"/>
    </source>
</evidence>
<dbReference type="STRING" id="270351.Maq22A_c02700"/>
<organism evidence="1 2">
    <name type="scientific">Methylobacterium aquaticum</name>
    <dbReference type="NCBI Taxonomy" id="270351"/>
    <lineage>
        <taxon>Bacteria</taxon>
        <taxon>Pseudomonadati</taxon>
        <taxon>Pseudomonadota</taxon>
        <taxon>Alphaproteobacteria</taxon>
        <taxon>Hyphomicrobiales</taxon>
        <taxon>Methylobacteriaceae</taxon>
        <taxon>Methylobacterium</taxon>
    </lineage>
</organism>
<sequence length="77" mass="8123">MVVNAPHLIAARPIGPERAAQLLHDRGLSPALVETDTAMAEALFAALVEASIPRRYAPIDFPAVRAALVALTLPQDA</sequence>
<dbReference type="Proteomes" id="UP000061432">
    <property type="component" value="Chromosome"/>
</dbReference>
<dbReference type="KEGG" id="maqu:Maq22A_c02700"/>